<reference evidence="3 4" key="1">
    <citation type="submission" date="2018-05" db="EMBL/GenBank/DDBJ databases">
        <title>Paenibacillus flagellatus sp. nov., isolated from selenium mineral soil.</title>
        <authorList>
            <person name="Dai X."/>
        </authorList>
    </citation>
    <scope>NUCLEOTIDE SEQUENCE [LARGE SCALE GENOMIC DNA]</scope>
    <source>
        <strain evidence="3 4">DXL2</strain>
    </source>
</reference>
<dbReference type="Pfam" id="PF20469">
    <property type="entry name" value="OLD-like_TOPRIM"/>
    <property type="match status" value="1"/>
</dbReference>
<dbReference type="SUPFAM" id="SSF52540">
    <property type="entry name" value="P-loop containing nucleoside triphosphate hydrolases"/>
    <property type="match status" value="1"/>
</dbReference>
<feature type="domain" description="Endonuclease GajA/Old nuclease/RecF-like AAA" evidence="1">
    <location>
        <begin position="1"/>
        <end position="77"/>
    </location>
</feature>
<dbReference type="InterPro" id="IPR051396">
    <property type="entry name" value="Bact_Antivir_Def_Nuclease"/>
</dbReference>
<keyword evidence="3" id="KW-0255">Endonuclease</keyword>
<protein>
    <submittedName>
        <fullName evidence="3">Endonuclease</fullName>
    </submittedName>
</protein>
<feature type="domain" description="Endonuclease GajA/Old nuclease/RecF-like AAA" evidence="1">
    <location>
        <begin position="163"/>
        <end position="335"/>
    </location>
</feature>
<dbReference type="PANTHER" id="PTHR43581:SF2">
    <property type="entry name" value="EXCINUCLEASE ATPASE SUBUNIT"/>
    <property type="match status" value="1"/>
</dbReference>
<dbReference type="OrthoDB" id="9801813at2"/>
<comment type="caution">
    <text evidence="3">The sequence shown here is derived from an EMBL/GenBank/DDBJ whole genome shotgun (WGS) entry which is preliminary data.</text>
</comment>
<evidence type="ECO:0000313" key="3">
    <source>
        <dbReference type="EMBL" id="PYI49943.1"/>
    </source>
</evidence>
<dbReference type="RefSeq" id="WP_110844182.1">
    <property type="nucleotide sequence ID" value="NZ_QJVJ01000029.1"/>
</dbReference>
<organism evidence="3 4">
    <name type="scientific">Paenibacillus flagellatus</name>
    <dbReference type="NCBI Taxonomy" id="2211139"/>
    <lineage>
        <taxon>Bacteria</taxon>
        <taxon>Bacillati</taxon>
        <taxon>Bacillota</taxon>
        <taxon>Bacilli</taxon>
        <taxon>Bacillales</taxon>
        <taxon>Paenibacillaceae</taxon>
        <taxon>Paenibacillus</taxon>
    </lineage>
</organism>
<evidence type="ECO:0000259" key="2">
    <source>
        <dbReference type="Pfam" id="PF20469"/>
    </source>
</evidence>
<feature type="domain" description="OLD protein-like TOPRIM" evidence="2">
    <location>
        <begin position="388"/>
        <end position="452"/>
    </location>
</feature>
<dbReference type="Gene3D" id="3.40.50.300">
    <property type="entry name" value="P-loop containing nucleotide triphosphate hydrolases"/>
    <property type="match status" value="1"/>
</dbReference>
<dbReference type="InterPro" id="IPR034139">
    <property type="entry name" value="TOPRIM_OLD"/>
</dbReference>
<keyword evidence="4" id="KW-1185">Reference proteome</keyword>
<dbReference type="InterPro" id="IPR027417">
    <property type="entry name" value="P-loop_NTPase"/>
</dbReference>
<accession>A0A2V5JXW2</accession>
<evidence type="ECO:0000259" key="1">
    <source>
        <dbReference type="Pfam" id="PF13175"/>
    </source>
</evidence>
<dbReference type="GO" id="GO:0004519">
    <property type="term" value="F:endonuclease activity"/>
    <property type="evidence" value="ECO:0007669"/>
    <property type="project" value="UniProtKB-KW"/>
</dbReference>
<dbReference type="InterPro" id="IPR041685">
    <property type="entry name" value="AAA_GajA/Old/RecF-like"/>
</dbReference>
<proteinExistence type="predicted"/>
<dbReference type="PANTHER" id="PTHR43581">
    <property type="entry name" value="ATP/GTP PHOSPHATASE"/>
    <property type="match status" value="1"/>
</dbReference>
<keyword evidence="3" id="KW-0540">Nuclease</keyword>
<dbReference type="Proteomes" id="UP000247476">
    <property type="component" value="Unassembled WGS sequence"/>
</dbReference>
<gene>
    <name evidence="3" type="ORF">DLM86_31465</name>
</gene>
<dbReference type="CDD" id="cd01026">
    <property type="entry name" value="TOPRIM_OLD"/>
    <property type="match status" value="1"/>
</dbReference>
<dbReference type="AlphaFoldDB" id="A0A2V5JXW2"/>
<dbReference type="Pfam" id="PF13175">
    <property type="entry name" value="AAA_15"/>
    <property type="match status" value="2"/>
</dbReference>
<keyword evidence="3" id="KW-0378">Hydrolase</keyword>
<evidence type="ECO:0000313" key="4">
    <source>
        <dbReference type="Proteomes" id="UP000247476"/>
    </source>
</evidence>
<dbReference type="EMBL" id="QJVJ01000029">
    <property type="protein sequence ID" value="PYI49943.1"/>
    <property type="molecule type" value="Genomic_DNA"/>
</dbReference>
<name>A0A2V5JXW2_9BACL</name>
<sequence>MKLAELVIENFRGIGSNPVRIKIDNIVVLMGRNNVGKSTILSAYEAFASQGSAMQKKDFHKESSDNPIIITGIFSGVNGEFASKWVHNDDELGYKDCVKAQYKWHTPDAKGEKYSYNPETAQFEKGGMGGIDSILASRIPTPIKISPLDDPLTLQSKIVEILTEAVKNNIEKDSGKIEGLLKQISTLAETVHKEIEEEINKSCDLVADELKRVFPDNDLIRIEPNTGKFEPEKLISSGGTIRVGNQTENSPLSNHGTGLQRAFLWAAIKMLADTGRHQINKKKTIEVGTPKVLLIEEPEAFLHPSAIKSACESLYTIAEQNNWQIITSTHSPTFVNLTKDHTTIIRLEKDVNEHTVRTFSTDSAGFSDDDRENLKMLNFCNPHFNEFFFSSNILLVEGETEHSVINALVQKGAIHLNEDFHVINCFGKANIVTVCKILNHFKVNYYVIHDSDSPNIKRKEQYVRNGMWSVNTSIIDECKAGIKNGLRIKSFVSVPNFEGQYLEKTSGSKHKPYEAWKYFNENDNENVRSFLDVLKCITGEISTCKSQYNDEYELYKKVIEYVTANGFTNDPHWKIDEKKEQDKAL</sequence>